<reference evidence="2" key="2">
    <citation type="submission" date="2020-09" db="EMBL/GenBank/DDBJ databases">
        <authorList>
            <person name="Sun Q."/>
            <person name="Ohkuma M."/>
        </authorList>
    </citation>
    <scope>NUCLEOTIDE SEQUENCE</scope>
    <source>
        <strain evidence="2">JCM 3086</strain>
    </source>
</reference>
<feature type="compositionally biased region" description="Low complexity" evidence="1">
    <location>
        <begin position="36"/>
        <end position="49"/>
    </location>
</feature>
<sequence length="66" mass="7019">MLGRTSARYGRPTERYARGLTAAVVTVVALITAANAGPARAAQEEPAPQVTRHAQHHPQPPSGHLR</sequence>
<dbReference type="RefSeq" id="WP_189311498.1">
    <property type="nucleotide sequence ID" value="NZ_BMQA01000007.1"/>
</dbReference>
<dbReference type="Proteomes" id="UP000657574">
    <property type="component" value="Unassembled WGS sequence"/>
</dbReference>
<reference evidence="2" key="1">
    <citation type="journal article" date="2014" name="Int. J. Syst. Evol. Microbiol.">
        <title>Complete genome sequence of Corynebacterium casei LMG S-19264T (=DSM 44701T), isolated from a smear-ripened cheese.</title>
        <authorList>
            <consortium name="US DOE Joint Genome Institute (JGI-PGF)"/>
            <person name="Walter F."/>
            <person name="Albersmeier A."/>
            <person name="Kalinowski J."/>
            <person name="Ruckert C."/>
        </authorList>
    </citation>
    <scope>NUCLEOTIDE SEQUENCE</scope>
    <source>
        <strain evidence="2">JCM 3086</strain>
    </source>
</reference>
<gene>
    <name evidence="2" type="ORF">GCM10010121_028550</name>
</gene>
<protein>
    <submittedName>
        <fullName evidence="2">Uncharacterized protein</fullName>
    </submittedName>
</protein>
<dbReference type="EMBL" id="BMQA01000007">
    <property type="protein sequence ID" value="GGJ16177.1"/>
    <property type="molecule type" value="Genomic_DNA"/>
</dbReference>
<dbReference type="AlphaFoldDB" id="A0A917KKW3"/>
<evidence type="ECO:0000256" key="1">
    <source>
        <dbReference type="SAM" id="MobiDB-lite"/>
    </source>
</evidence>
<keyword evidence="3" id="KW-1185">Reference proteome</keyword>
<evidence type="ECO:0000313" key="2">
    <source>
        <dbReference type="EMBL" id="GGJ16177.1"/>
    </source>
</evidence>
<organism evidence="2 3">
    <name type="scientific">Streptomyces brasiliensis</name>
    <dbReference type="NCBI Taxonomy" id="1954"/>
    <lineage>
        <taxon>Bacteria</taxon>
        <taxon>Bacillati</taxon>
        <taxon>Actinomycetota</taxon>
        <taxon>Actinomycetes</taxon>
        <taxon>Kitasatosporales</taxon>
        <taxon>Streptomycetaceae</taxon>
        <taxon>Streptomyces</taxon>
    </lineage>
</organism>
<name>A0A917KKW3_9ACTN</name>
<feature type="region of interest" description="Disordered" evidence="1">
    <location>
        <begin position="36"/>
        <end position="66"/>
    </location>
</feature>
<evidence type="ECO:0000313" key="3">
    <source>
        <dbReference type="Proteomes" id="UP000657574"/>
    </source>
</evidence>
<comment type="caution">
    <text evidence="2">The sequence shown here is derived from an EMBL/GenBank/DDBJ whole genome shotgun (WGS) entry which is preliminary data.</text>
</comment>
<proteinExistence type="predicted"/>
<accession>A0A917KKW3</accession>